<evidence type="ECO:0000256" key="4">
    <source>
        <dbReference type="ARBA" id="ARBA00022833"/>
    </source>
</evidence>
<evidence type="ECO:0000259" key="7">
    <source>
        <dbReference type="PROSITE" id="PS51156"/>
    </source>
</evidence>
<dbReference type="SUPFAM" id="SSF46689">
    <property type="entry name" value="Homeodomain-like"/>
    <property type="match status" value="1"/>
</dbReference>
<dbReference type="GO" id="GO:0005654">
    <property type="term" value="C:nucleoplasm"/>
    <property type="evidence" value="ECO:0007669"/>
    <property type="project" value="TreeGrafter"/>
</dbReference>
<dbReference type="FunFam" id="1.10.10.60:FF:000012">
    <property type="entry name" value="Metastasis-associated 1 family, member 3"/>
    <property type="match status" value="1"/>
</dbReference>
<keyword evidence="6" id="KW-0539">Nucleus</keyword>
<dbReference type="PROSITE" id="PS51156">
    <property type="entry name" value="ELM2"/>
    <property type="match status" value="1"/>
</dbReference>
<dbReference type="GO" id="GO:0003714">
    <property type="term" value="F:transcription corepressor activity"/>
    <property type="evidence" value="ECO:0007669"/>
    <property type="project" value="TreeGrafter"/>
</dbReference>
<dbReference type="GO" id="GO:0042826">
    <property type="term" value="F:histone deacetylase binding"/>
    <property type="evidence" value="ECO:0007669"/>
    <property type="project" value="TreeGrafter"/>
</dbReference>
<sequence length="297" mass="34382">MDYEDEDSSDEMEPENYFKLTNLPSKYPVSYTPRKPETKNDTSIGLPLRKSIMVGSSYQATIPELIKKAPYSDKKKPYSGEDRLLWNPYKINSKEVERYLSTVQKMNFERAHGVAAIPRGAHTRDDEQALYTLLQCGYNVDKALQKIKANTQPNDTLSHWSEEECKSFESGIRIYGKEFFLIRANKVRSRTVGELVQFYYLWKKTERHDVFANRVKLEKKKYSLHPGVTFLEDHDEPGSFKDGTFTNIQCLIYGDAKKFHRGTDLTNHAFYENVVVENSNSKTKLWTNPLSSTDSQL</sequence>
<dbReference type="InterPro" id="IPR009057">
    <property type="entry name" value="Homeodomain-like_sf"/>
</dbReference>
<dbReference type="FunFam" id="4.10.1240.50:FF:000005">
    <property type="entry name" value="Mesoderm induction early response protein 3"/>
    <property type="match status" value="1"/>
</dbReference>
<gene>
    <name evidence="9" type="ORF">V9T40_010553</name>
</gene>
<dbReference type="InterPro" id="IPR001005">
    <property type="entry name" value="SANT/Myb"/>
</dbReference>
<name>A0AAN9T3R6_9HEMI</name>
<feature type="domain" description="ELM2" evidence="7">
    <location>
        <begin position="50"/>
        <end position="151"/>
    </location>
</feature>
<dbReference type="CDD" id="cd11661">
    <property type="entry name" value="SANT_MTA3_like"/>
    <property type="match status" value="1"/>
</dbReference>
<feature type="domain" description="SANT" evidence="8">
    <location>
        <begin position="155"/>
        <end position="207"/>
    </location>
</feature>
<dbReference type="GO" id="GO:0008270">
    <property type="term" value="F:zinc ion binding"/>
    <property type="evidence" value="ECO:0007669"/>
    <property type="project" value="UniProtKB-KW"/>
</dbReference>
<dbReference type="Pfam" id="PF01448">
    <property type="entry name" value="ELM2"/>
    <property type="match status" value="1"/>
</dbReference>
<evidence type="ECO:0000313" key="9">
    <source>
        <dbReference type="EMBL" id="KAK7573362.1"/>
    </source>
</evidence>
<keyword evidence="2" id="KW-0479">Metal-binding</keyword>
<dbReference type="PANTHER" id="PTHR10865:SF28">
    <property type="entry name" value="ELM2 DOMAIN-CONTAINING PROTEIN"/>
    <property type="match status" value="1"/>
</dbReference>
<dbReference type="GO" id="GO:0000122">
    <property type="term" value="P:negative regulation of transcription by RNA polymerase II"/>
    <property type="evidence" value="ECO:0007669"/>
    <property type="project" value="TreeGrafter"/>
</dbReference>
<reference evidence="9 10" key="1">
    <citation type="submission" date="2024-03" db="EMBL/GenBank/DDBJ databases">
        <title>Adaptation during the transition from Ophiocordyceps entomopathogen to insect associate is accompanied by gene loss and intensified selection.</title>
        <authorList>
            <person name="Ward C.M."/>
            <person name="Onetto C.A."/>
            <person name="Borneman A.R."/>
        </authorList>
    </citation>
    <scope>NUCLEOTIDE SEQUENCE [LARGE SCALE GENOMIC DNA]</scope>
    <source>
        <strain evidence="9">AWRI1</strain>
        <tissue evidence="9">Single Adult Female</tissue>
    </source>
</reference>
<evidence type="ECO:0000256" key="6">
    <source>
        <dbReference type="ARBA" id="ARBA00023242"/>
    </source>
</evidence>
<evidence type="ECO:0000313" key="10">
    <source>
        <dbReference type="Proteomes" id="UP001367676"/>
    </source>
</evidence>
<dbReference type="Proteomes" id="UP001367676">
    <property type="component" value="Unassembled WGS sequence"/>
</dbReference>
<dbReference type="GO" id="GO:0003677">
    <property type="term" value="F:DNA binding"/>
    <property type="evidence" value="ECO:0007669"/>
    <property type="project" value="UniProtKB-KW"/>
</dbReference>
<dbReference type="SMART" id="SM00717">
    <property type="entry name" value="SANT"/>
    <property type="match status" value="1"/>
</dbReference>
<evidence type="ECO:0000256" key="2">
    <source>
        <dbReference type="ARBA" id="ARBA00022723"/>
    </source>
</evidence>
<evidence type="ECO:0000256" key="1">
    <source>
        <dbReference type="ARBA" id="ARBA00004123"/>
    </source>
</evidence>
<dbReference type="Gene3D" id="4.10.1240.50">
    <property type="match status" value="1"/>
</dbReference>
<dbReference type="PROSITE" id="PS51293">
    <property type="entry name" value="SANT"/>
    <property type="match status" value="1"/>
</dbReference>
<evidence type="ECO:0008006" key="11">
    <source>
        <dbReference type="Google" id="ProtNLM"/>
    </source>
</evidence>
<keyword evidence="10" id="KW-1185">Reference proteome</keyword>
<dbReference type="InterPro" id="IPR017884">
    <property type="entry name" value="SANT_dom"/>
</dbReference>
<dbReference type="InterPro" id="IPR040138">
    <property type="entry name" value="MIER/MTA"/>
</dbReference>
<dbReference type="SMART" id="SM01189">
    <property type="entry name" value="ELM2"/>
    <property type="match status" value="1"/>
</dbReference>
<dbReference type="Gene3D" id="1.10.10.60">
    <property type="entry name" value="Homeodomain-like"/>
    <property type="match status" value="1"/>
</dbReference>
<accession>A0AAN9T3R6</accession>
<evidence type="ECO:0000256" key="5">
    <source>
        <dbReference type="ARBA" id="ARBA00023125"/>
    </source>
</evidence>
<protein>
    <recommendedName>
        <fullName evidence="11">Mesoderm induction early response protein 1</fullName>
    </recommendedName>
</protein>
<keyword evidence="4" id="KW-0862">Zinc</keyword>
<keyword evidence="3" id="KW-0863">Zinc-finger</keyword>
<dbReference type="PANTHER" id="PTHR10865">
    <property type="entry name" value="METASTASIS-ASSOCIATED PROTEIN AND MESODERM INDUCTION EARLY RESPONSE PROTEIN"/>
    <property type="match status" value="1"/>
</dbReference>
<dbReference type="InterPro" id="IPR000949">
    <property type="entry name" value="ELM2_dom"/>
</dbReference>
<proteinExistence type="predicted"/>
<comment type="caution">
    <text evidence="9">The sequence shown here is derived from an EMBL/GenBank/DDBJ whole genome shotgun (WGS) entry which is preliminary data.</text>
</comment>
<evidence type="ECO:0000256" key="3">
    <source>
        <dbReference type="ARBA" id="ARBA00022771"/>
    </source>
</evidence>
<organism evidence="9 10">
    <name type="scientific">Parthenolecanium corni</name>
    <dbReference type="NCBI Taxonomy" id="536013"/>
    <lineage>
        <taxon>Eukaryota</taxon>
        <taxon>Metazoa</taxon>
        <taxon>Ecdysozoa</taxon>
        <taxon>Arthropoda</taxon>
        <taxon>Hexapoda</taxon>
        <taxon>Insecta</taxon>
        <taxon>Pterygota</taxon>
        <taxon>Neoptera</taxon>
        <taxon>Paraneoptera</taxon>
        <taxon>Hemiptera</taxon>
        <taxon>Sternorrhyncha</taxon>
        <taxon>Coccoidea</taxon>
        <taxon>Coccidae</taxon>
        <taxon>Parthenolecanium</taxon>
    </lineage>
</organism>
<dbReference type="EMBL" id="JBBCAQ010000037">
    <property type="protein sequence ID" value="KAK7573362.1"/>
    <property type="molecule type" value="Genomic_DNA"/>
</dbReference>
<keyword evidence="5" id="KW-0238">DNA-binding</keyword>
<evidence type="ECO:0000259" key="8">
    <source>
        <dbReference type="PROSITE" id="PS51293"/>
    </source>
</evidence>
<dbReference type="AlphaFoldDB" id="A0AAN9T3R6"/>
<comment type="subcellular location">
    <subcellularLocation>
        <location evidence="1">Nucleus</location>
    </subcellularLocation>
</comment>